<evidence type="ECO:0000256" key="3">
    <source>
        <dbReference type="ARBA" id="ARBA00022723"/>
    </source>
</evidence>
<dbReference type="GO" id="GO:0016787">
    <property type="term" value="F:hydrolase activity"/>
    <property type="evidence" value="ECO:0007669"/>
    <property type="project" value="UniProtKB-KW"/>
</dbReference>
<dbReference type="GO" id="GO:0090729">
    <property type="term" value="F:toxin activity"/>
    <property type="evidence" value="ECO:0007669"/>
    <property type="project" value="UniProtKB-KW"/>
</dbReference>
<evidence type="ECO:0000313" key="9">
    <source>
        <dbReference type="Proteomes" id="UP000185736"/>
    </source>
</evidence>
<comment type="function">
    <text evidence="6">Toxic component of a toxin-antitoxin (TA) system. An RNase.</text>
</comment>
<dbReference type="HAMAP" id="MF_00265">
    <property type="entry name" value="VapC_Nob1"/>
    <property type="match status" value="1"/>
</dbReference>
<accession>A0A1Q8I1L9</accession>
<keyword evidence="3 6" id="KW-0479">Metal-binding</keyword>
<dbReference type="InterPro" id="IPR002716">
    <property type="entry name" value="PIN_dom"/>
</dbReference>
<keyword evidence="1 6" id="KW-1277">Toxin-antitoxin system</keyword>
<evidence type="ECO:0000313" key="8">
    <source>
        <dbReference type="EMBL" id="OLL14985.1"/>
    </source>
</evidence>
<dbReference type="Gene3D" id="3.40.50.1010">
    <property type="entry name" value="5'-nuclease"/>
    <property type="match status" value="1"/>
</dbReference>
<reference evidence="8 9" key="1">
    <citation type="submission" date="2016-12" db="EMBL/GenBank/DDBJ databases">
        <title>Genomic comparison of strains in the 'Actinomyces naeslundii' group.</title>
        <authorList>
            <person name="Mughal S.R."/>
            <person name="Do T."/>
            <person name="Gilbert S.C."/>
            <person name="Witherden E.A."/>
            <person name="Didelot X."/>
            <person name="Beighton D."/>
        </authorList>
    </citation>
    <scope>NUCLEOTIDE SEQUENCE [LARGE SCALE GENOMIC DNA]</scope>
    <source>
        <strain evidence="8 9">S64C</strain>
    </source>
</reference>
<feature type="binding site" evidence="6">
    <location>
        <position position="5"/>
    </location>
    <ligand>
        <name>Mg(2+)</name>
        <dbReference type="ChEBI" id="CHEBI:18420"/>
    </ligand>
</feature>
<comment type="similarity">
    <text evidence="6">Belongs to the PINc/VapC protein family.</text>
</comment>
<evidence type="ECO:0000259" key="7">
    <source>
        <dbReference type="Pfam" id="PF01850"/>
    </source>
</evidence>
<dbReference type="EC" id="3.1.-.-" evidence="6"/>
<dbReference type="InterPro" id="IPR029060">
    <property type="entry name" value="PIN-like_dom_sf"/>
</dbReference>
<comment type="caution">
    <text evidence="8">The sequence shown here is derived from an EMBL/GenBank/DDBJ whole genome shotgun (WGS) entry which is preliminary data.</text>
</comment>
<feature type="domain" description="PIN" evidence="7">
    <location>
        <begin position="2"/>
        <end position="111"/>
    </location>
</feature>
<keyword evidence="5 6" id="KW-0460">Magnesium</keyword>
<dbReference type="CDD" id="cd09854">
    <property type="entry name" value="PIN_VapC-like"/>
    <property type="match status" value="1"/>
</dbReference>
<dbReference type="Pfam" id="PF01850">
    <property type="entry name" value="PIN"/>
    <property type="match status" value="1"/>
</dbReference>
<keyword evidence="2 6" id="KW-0540">Nuclease</keyword>
<evidence type="ECO:0000256" key="5">
    <source>
        <dbReference type="ARBA" id="ARBA00022842"/>
    </source>
</evidence>
<dbReference type="InterPro" id="IPR022907">
    <property type="entry name" value="VapC_family"/>
</dbReference>
<proteinExistence type="inferred from homology"/>
<dbReference type="AlphaFoldDB" id="A0A1Q8I1L9"/>
<dbReference type="GO" id="GO:0004540">
    <property type="term" value="F:RNA nuclease activity"/>
    <property type="evidence" value="ECO:0007669"/>
    <property type="project" value="InterPro"/>
</dbReference>
<feature type="binding site" evidence="6">
    <location>
        <position position="86"/>
    </location>
    <ligand>
        <name>Mg(2+)</name>
        <dbReference type="ChEBI" id="CHEBI:18420"/>
    </ligand>
</feature>
<evidence type="ECO:0000256" key="1">
    <source>
        <dbReference type="ARBA" id="ARBA00022649"/>
    </source>
</evidence>
<name>A0A1Q8I1L9_9ACTO</name>
<dbReference type="Proteomes" id="UP000185736">
    <property type="component" value="Unassembled WGS sequence"/>
</dbReference>
<keyword evidence="4 6" id="KW-0378">Hydrolase</keyword>
<organism evidence="8 9">
    <name type="scientific">Actinomyces oris</name>
    <dbReference type="NCBI Taxonomy" id="544580"/>
    <lineage>
        <taxon>Bacteria</taxon>
        <taxon>Bacillati</taxon>
        <taxon>Actinomycetota</taxon>
        <taxon>Actinomycetes</taxon>
        <taxon>Actinomycetales</taxon>
        <taxon>Actinomycetaceae</taxon>
        <taxon>Actinomyces</taxon>
    </lineage>
</organism>
<sequence>MILVDTSVWIDHFHRSDPVLVNLLHEDEIGAHPLVAEELAMGSLKARDDVLKHLAHLHQFPALSHDELLALVAVHALWGRGLSPVDAHLLGSVMLVPGARLWTRDKRLLRATEEHGVSFVEGPNG</sequence>
<keyword evidence="6" id="KW-0800">Toxin</keyword>
<gene>
    <name evidence="6" type="primary">vapC</name>
    <name evidence="8" type="ORF">BKH32_05640</name>
</gene>
<evidence type="ECO:0000256" key="4">
    <source>
        <dbReference type="ARBA" id="ARBA00022801"/>
    </source>
</evidence>
<protein>
    <recommendedName>
        <fullName evidence="6">Ribonuclease VapC</fullName>
        <shortName evidence="6">RNase VapC</shortName>
        <ecNumber evidence="6">3.1.-.-</ecNumber>
    </recommendedName>
    <alternativeName>
        <fullName evidence="6">Toxin VapC</fullName>
    </alternativeName>
</protein>
<dbReference type="EMBL" id="MSGO01000022">
    <property type="protein sequence ID" value="OLL14985.1"/>
    <property type="molecule type" value="Genomic_DNA"/>
</dbReference>
<comment type="cofactor">
    <cofactor evidence="6">
        <name>Mg(2+)</name>
        <dbReference type="ChEBI" id="CHEBI:18420"/>
    </cofactor>
</comment>
<dbReference type="SUPFAM" id="SSF88723">
    <property type="entry name" value="PIN domain-like"/>
    <property type="match status" value="1"/>
</dbReference>
<dbReference type="GO" id="GO:0000287">
    <property type="term" value="F:magnesium ion binding"/>
    <property type="evidence" value="ECO:0007669"/>
    <property type="project" value="UniProtKB-UniRule"/>
</dbReference>
<evidence type="ECO:0000256" key="2">
    <source>
        <dbReference type="ARBA" id="ARBA00022722"/>
    </source>
</evidence>
<evidence type="ECO:0000256" key="6">
    <source>
        <dbReference type="HAMAP-Rule" id="MF_00265"/>
    </source>
</evidence>
<dbReference type="RefSeq" id="WP_075249036.1">
    <property type="nucleotide sequence ID" value="NZ_MSGO01000022.1"/>
</dbReference>